<evidence type="ECO:0000313" key="3">
    <source>
        <dbReference type="Proteomes" id="UP000054937"/>
    </source>
</evidence>
<evidence type="ECO:0000256" key="1">
    <source>
        <dbReference type="SAM" id="Coils"/>
    </source>
</evidence>
<name>A0A0V0QL32_PSEPJ</name>
<dbReference type="AlphaFoldDB" id="A0A0V0QL32"/>
<sequence>MNIRNQNLQYQLLANLIENQEQIDKDKFQNNEIFEHKQEFLQNEDKLRQFLSNKNNFHQKVNDYFYDSLYNQNDGVFLQKQYYEEELLLKNDLQCFLCEEPHSLILSQQENQPANKYLAHNLCDHYYSDFQILQDIYQADYKNIQKIQFFIESLASQNDYDEQNQKQAKIALNLIDFQNGSSRQQMSLNQLKNINQQLYLTDRNINKNLIDNLKQTKQCTYFDNFLQMNPNHDLSRNNEFLKELNLEDYNPFLMDFMNLHELRQEISEIKSSDYNEKTTIGNKYWFDNLITLQNQCINQSEQINNSEVNQADKEIQKILGFFTNNYEAQLIENEEDDLNYQQKLKIALRTWLNHSILQKFILTKYILREPISQNSEISDYFLQDPLETYQNLGFQSTNVIYNDLISYLYHIIRQSSSNYNDPAKKQQLNAIVSRYKNTNFKLNQIYLVSFLNFQQQTLQSFGQNIKFDQKILENKLEKIAQSLQGFEQQDQFDMALYQLEFFRENIDNSKDQFIHSLEETYLYLYKNCDNKQMLIDFFENLKNKQELDKAFQHCGNQNQNLQILHQFLTLMQALHKCYEEHEQRDTIINNALKNYNKFYDDIRILINQGHEYINLENNQIQISLSEQIIQRVEQEVEDIKNVYDDISVTKFQDVFSEEIKKGDLFKN</sequence>
<proteinExistence type="predicted"/>
<reference evidence="2 3" key="1">
    <citation type="journal article" date="2015" name="Sci. Rep.">
        <title>Genome of the facultative scuticociliatosis pathogen Pseudocohnilembus persalinus provides insight into its virulence through horizontal gene transfer.</title>
        <authorList>
            <person name="Xiong J."/>
            <person name="Wang G."/>
            <person name="Cheng J."/>
            <person name="Tian M."/>
            <person name="Pan X."/>
            <person name="Warren A."/>
            <person name="Jiang C."/>
            <person name="Yuan D."/>
            <person name="Miao W."/>
        </authorList>
    </citation>
    <scope>NUCLEOTIDE SEQUENCE [LARGE SCALE GENOMIC DNA]</scope>
    <source>
        <strain evidence="2">36N120E</strain>
    </source>
</reference>
<organism evidence="2 3">
    <name type="scientific">Pseudocohnilembus persalinus</name>
    <name type="common">Ciliate</name>
    <dbReference type="NCBI Taxonomy" id="266149"/>
    <lineage>
        <taxon>Eukaryota</taxon>
        <taxon>Sar</taxon>
        <taxon>Alveolata</taxon>
        <taxon>Ciliophora</taxon>
        <taxon>Intramacronucleata</taxon>
        <taxon>Oligohymenophorea</taxon>
        <taxon>Scuticociliatia</taxon>
        <taxon>Philasterida</taxon>
        <taxon>Pseudocohnilembidae</taxon>
        <taxon>Pseudocohnilembus</taxon>
    </lineage>
</organism>
<gene>
    <name evidence="2" type="ORF">PPERSA_09068</name>
</gene>
<keyword evidence="3" id="KW-1185">Reference proteome</keyword>
<comment type="caution">
    <text evidence="2">The sequence shown here is derived from an EMBL/GenBank/DDBJ whole genome shotgun (WGS) entry which is preliminary data.</text>
</comment>
<dbReference type="InParanoid" id="A0A0V0QL32"/>
<keyword evidence="1" id="KW-0175">Coiled coil</keyword>
<accession>A0A0V0QL32</accession>
<protein>
    <submittedName>
        <fullName evidence="2">Uncharacterized protein</fullName>
    </submittedName>
</protein>
<evidence type="ECO:0000313" key="2">
    <source>
        <dbReference type="EMBL" id="KRX02946.1"/>
    </source>
</evidence>
<dbReference type="EMBL" id="LDAU01000149">
    <property type="protein sequence ID" value="KRX02946.1"/>
    <property type="molecule type" value="Genomic_DNA"/>
</dbReference>
<dbReference type="Proteomes" id="UP000054937">
    <property type="component" value="Unassembled WGS sequence"/>
</dbReference>
<feature type="coiled-coil region" evidence="1">
    <location>
        <begin position="615"/>
        <end position="649"/>
    </location>
</feature>